<organism evidence="2">
    <name type="scientific">Nicotiana tabacum</name>
    <name type="common">Common tobacco</name>
    <dbReference type="NCBI Taxonomy" id="4097"/>
    <lineage>
        <taxon>Eukaryota</taxon>
        <taxon>Viridiplantae</taxon>
        <taxon>Streptophyta</taxon>
        <taxon>Embryophyta</taxon>
        <taxon>Tracheophyta</taxon>
        <taxon>Spermatophyta</taxon>
        <taxon>Magnoliopsida</taxon>
        <taxon>eudicotyledons</taxon>
        <taxon>Gunneridae</taxon>
        <taxon>Pentapetalae</taxon>
        <taxon>asterids</taxon>
        <taxon>lamiids</taxon>
        <taxon>Solanales</taxon>
        <taxon>Solanaceae</taxon>
        <taxon>Nicotianoideae</taxon>
        <taxon>Nicotianeae</taxon>
        <taxon>Nicotiana</taxon>
    </lineage>
</organism>
<proteinExistence type="predicted"/>
<dbReference type="PaxDb" id="4097-A0A1S4A8Z8"/>
<dbReference type="InterPro" id="IPR052343">
    <property type="entry name" value="Retrotransposon-Effector_Assoc"/>
</dbReference>
<dbReference type="PANTHER" id="PTHR46890:SF34">
    <property type="entry name" value="REVERSE TRANSCRIPTASE DOMAIN-CONTAINING PROTEIN"/>
    <property type="match status" value="1"/>
</dbReference>
<name>A0A1S4A8Z8_TOBAC</name>
<dbReference type="OrthoDB" id="1301749at2759"/>
<evidence type="ECO:0000313" key="2">
    <source>
        <dbReference type="RefSeq" id="XP_016473115.1"/>
    </source>
</evidence>
<protein>
    <recommendedName>
        <fullName evidence="1">Reverse transcriptase domain-containing protein</fullName>
    </recommendedName>
</protein>
<dbReference type="Pfam" id="PF00078">
    <property type="entry name" value="RVT_1"/>
    <property type="match status" value="1"/>
</dbReference>
<dbReference type="STRING" id="4097.A0A1S4A8Z8"/>
<sequence>MYAKCDAIERIELWDTLYALASDMISPWIVSGDFNVIWDEEEKFGGLPVDLNALDDFRHWLEITHLSKIGYDHNHLLIKCDPDVIPVNKQFKFLNFWIDHATFQDVVKENWQLDFSANLFIIFNHKLKKLKKALLAWSKATYGDIFQKIASLEEVVMFKDGDRNNRFFHVQVNGRRRRLQLKKIQNAEGNWIEGNAQMAEEAVRFFTAKFRKDIVPTAFGIIDHVPNMVTMEHNQDLVRQPTKEEAKHAVFGLNGESAGGPDGFSGKFFHYCWEIIGDDVYAMVFSRVIHERVVNLLPTLISNEHARFVKGRSIVENVLLTQQIITDIRLRTRAGLNVVIKLDMTKAYDRLSWLFMTKMLRKMGFYERFIGIVYGIVANNWYSVLINGQPYGFFKSTRGIKQSYPLSPTLFILAAEALSRGLNSLHLNLYLCGFGLPKWSPRINHLAYADNTIIFQPQMQLHYN</sequence>
<dbReference type="AlphaFoldDB" id="A0A1S4A8Z8"/>
<evidence type="ECO:0000259" key="1">
    <source>
        <dbReference type="Pfam" id="PF00078"/>
    </source>
</evidence>
<dbReference type="KEGG" id="nta:107795061"/>
<feature type="domain" description="Reverse transcriptase" evidence="1">
    <location>
        <begin position="286"/>
        <end position="458"/>
    </location>
</feature>
<dbReference type="PANTHER" id="PTHR46890">
    <property type="entry name" value="NON-LTR RETROLELEMENT REVERSE TRANSCRIPTASE-LIKE PROTEIN-RELATED"/>
    <property type="match status" value="1"/>
</dbReference>
<accession>A0A1S4A8Z8</accession>
<dbReference type="OMA" id="NATFRIH"/>
<gene>
    <name evidence="2" type="primary">LOC107795061</name>
</gene>
<dbReference type="InterPro" id="IPR000477">
    <property type="entry name" value="RT_dom"/>
</dbReference>
<reference evidence="2" key="1">
    <citation type="submission" date="2025-08" db="UniProtKB">
        <authorList>
            <consortium name="RefSeq"/>
        </authorList>
    </citation>
    <scope>IDENTIFICATION</scope>
</reference>
<dbReference type="RefSeq" id="XP_016473115.1">
    <property type="nucleotide sequence ID" value="XM_016617629.1"/>
</dbReference>